<dbReference type="PANTHER" id="PTHR36842:SF1">
    <property type="entry name" value="PROTEIN TOLB"/>
    <property type="match status" value="1"/>
</dbReference>
<dbReference type="STRING" id="1434123.MSVAZ_1958"/>
<dbReference type="PROSITE" id="PS50093">
    <property type="entry name" value="PKD"/>
    <property type="match status" value="3"/>
</dbReference>
<protein>
    <submittedName>
        <fullName evidence="2">Cell surface protein</fullName>
    </submittedName>
</protein>
<sequence length="595" mass="65495">MKINKKLYSVTSVLTVLILFLILIPSTASAASSSAITETRITDHGTASNPDIYGNNIVWQDNRNGNWDIYIFDLSTKKEIHTTNTTDQITPAIYGNLVVWEDGRNGGHDIYMEDLSTKKQTRIPTSGAASTPDIYGNKIVYVKQAFNERESWYDLYMYDLSTKKETQIPTESSAHGPSIYGDKIVWLDFDAFNGGNYYIYMYDLSTKTRTQIAKAYWGKGQIGVPEIYDGKIVYSADFNWSDNMYDDIYMYDLSTKKETQITNISGVQACPVIYGNKIVWEDDSGDDGNTNHGIYMYDISTKQEMKISAKESAYYPAIYGNNIVWQYSDRYVTGDIYMATLGSDLPVAAFSASPTSGNLPLKVQFSDKSTGSPTSWKWNFGDGKTSTSRNPAHTYAKAGKYTVSLTVKNAAGTNTKTIKNYITVKTAPVKPVAAFSASPTSGYAPLKVKFTDKSANSPTSWKWNFGDGKTSTSKSPTYTYSKAGKYTVSLTVKNAAGSSTKTIKNYIVVNALKAPVAAFSASPRSGKAPLKVQFTDKSSNSPTSWKWSFGDGTYSTAKNPAHKYSKAGKYTVSLTVKNAKGSNTKTISGYIVVSK</sequence>
<dbReference type="InterPro" id="IPR013783">
    <property type="entry name" value="Ig-like_fold"/>
</dbReference>
<dbReference type="KEGG" id="mvc:MSVAZ_1958"/>
<dbReference type="InterPro" id="IPR011042">
    <property type="entry name" value="6-blade_b-propeller_TolB-like"/>
</dbReference>
<dbReference type="PANTHER" id="PTHR36842">
    <property type="entry name" value="PROTEIN TOLB HOMOLOG"/>
    <property type="match status" value="1"/>
</dbReference>
<name>A0A0E3Q4B8_9EURY</name>
<dbReference type="HOGENOM" id="CLU_009318_6_1_2"/>
<dbReference type="Gene3D" id="2.60.40.10">
    <property type="entry name" value="Immunoglobulins"/>
    <property type="match status" value="3"/>
</dbReference>
<feature type="domain" description="PKD" evidence="1">
    <location>
        <begin position="346"/>
        <end position="429"/>
    </location>
</feature>
<dbReference type="SUPFAM" id="SSF49299">
    <property type="entry name" value="PKD domain"/>
    <property type="match status" value="3"/>
</dbReference>
<dbReference type="AlphaFoldDB" id="A0A0E3Q4B8"/>
<dbReference type="FunFam" id="2.60.40.10:FF:000270">
    <property type="entry name" value="Cell surface protein"/>
    <property type="match status" value="3"/>
</dbReference>
<dbReference type="Pfam" id="PF18911">
    <property type="entry name" value="PKD_4"/>
    <property type="match status" value="3"/>
</dbReference>
<dbReference type="Proteomes" id="UP000033096">
    <property type="component" value="Chromosome"/>
</dbReference>
<dbReference type="RefSeq" id="WP_052727947.1">
    <property type="nucleotide sequence ID" value="NZ_CP009520.1"/>
</dbReference>
<evidence type="ECO:0000259" key="1">
    <source>
        <dbReference type="PROSITE" id="PS50093"/>
    </source>
</evidence>
<organism evidence="2 3">
    <name type="scientific">Methanosarcina vacuolata Z-761</name>
    <dbReference type="NCBI Taxonomy" id="1434123"/>
    <lineage>
        <taxon>Archaea</taxon>
        <taxon>Methanobacteriati</taxon>
        <taxon>Methanobacteriota</taxon>
        <taxon>Stenosarchaea group</taxon>
        <taxon>Methanomicrobia</taxon>
        <taxon>Methanosarcinales</taxon>
        <taxon>Methanosarcinaceae</taxon>
        <taxon>Methanosarcina</taxon>
    </lineage>
</organism>
<feature type="domain" description="PKD" evidence="1">
    <location>
        <begin position="431"/>
        <end position="509"/>
    </location>
</feature>
<dbReference type="CDD" id="cd00146">
    <property type="entry name" value="PKD"/>
    <property type="match status" value="3"/>
</dbReference>
<keyword evidence="3" id="KW-1185">Reference proteome</keyword>
<dbReference type="InterPro" id="IPR027618">
    <property type="entry name" value="Beta_prop_Msarc"/>
</dbReference>
<accession>A0A0E3Q4B8</accession>
<proteinExistence type="predicted"/>
<dbReference type="GeneID" id="25419042"/>
<gene>
    <name evidence="2" type="ORF">MSVAZ_1958</name>
</gene>
<dbReference type="InterPro" id="IPR000601">
    <property type="entry name" value="PKD_dom"/>
</dbReference>
<dbReference type="SMART" id="SM00089">
    <property type="entry name" value="PKD"/>
    <property type="match status" value="3"/>
</dbReference>
<evidence type="ECO:0000313" key="3">
    <source>
        <dbReference type="Proteomes" id="UP000033096"/>
    </source>
</evidence>
<evidence type="ECO:0000313" key="2">
    <source>
        <dbReference type="EMBL" id="AKB44227.1"/>
    </source>
</evidence>
<dbReference type="SUPFAM" id="SSF69304">
    <property type="entry name" value="Tricorn protease N-terminal domain"/>
    <property type="match status" value="2"/>
</dbReference>
<dbReference type="InterPro" id="IPR022409">
    <property type="entry name" value="PKD/Chitinase_dom"/>
</dbReference>
<dbReference type="EMBL" id="CP009520">
    <property type="protein sequence ID" value="AKB44227.1"/>
    <property type="molecule type" value="Genomic_DNA"/>
</dbReference>
<dbReference type="Gene3D" id="2.120.10.30">
    <property type="entry name" value="TolB, C-terminal domain"/>
    <property type="match status" value="2"/>
</dbReference>
<dbReference type="InterPro" id="IPR035986">
    <property type="entry name" value="PKD_dom_sf"/>
</dbReference>
<feature type="domain" description="PKD" evidence="1">
    <location>
        <begin position="515"/>
        <end position="595"/>
    </location>
</feature>
<dbReference type="NCBIfam" id="TIGR04275">
    <property type="entry name" value="beta_prop_Msarc"/>
    <property type="match status" value="4"/>
</dbReference>
<reference evidence="2 3" key="1">
    <citation type="submission" date="2014-07" db="EMBL/GenBank/DDBJ databases">
        <title>Methanogenic archaea and the global carbon cycle.</title>
        <authorList>
            <person name="Henriksen J.R."/>
            <person name="Luke J."/>
            <person name="Reinhart S."/>
            <person name="Benedict M.N."/>
            <person name="Youngblut N.D."/>
            <person name="Metcalf M.E."/>
            <person name="Whitaker R.J."/>
            <person name="Metcalf W.W."/>
        </authorList>
    </citation>
    <scope>NUCLEOTIDE SEQUENCE [LARGE SCALE GENOMIC DNA]</scope>
    <source>
        <strain evidence="2 3">Z-761</strain>
    </source>
</reference>
<dbReference type="PATRIC" id="fig|1434123.4.peg.2380"/>